<name>A0A9Q8WE18_9PEZI</name>
<evidence type="ECO:0000313" key="2">
    <source>
        <dbReference type="Proteomes" id="UP000830671"/>
    </source>
</evidence>
<evidence type="ECO:0000313" key="1">
    <source>
        <dbReference type="EMBL" id="UQC79944.1"/>
    </source>
</evidence>
<dbReference type="GeneID" id="73339442"/>
<dbReference type="KEGG" id="clup:CLUP02_05425"/>
<proteinExistence type="predicted"/>
<accession>A0A9Q8WE18</accession>
<reference evidence="1" key="1">
    <citation type="journal article" date="2021" name="Mol. Plant Microbe Interact.">
        <title>Complete Genome Sequence of the Plant-Pathogenic Fungus Colletotrichum lupini.</title>
        <authorList>
            <person name="Baroncelli R."/>
            <person name="Pensec F."/>
            <person name="Da Lio D."/>
            <person name="Boufleur T."/>
            <person name="Vicente I."/>
            <person name="Sarrocco S."/>
            <person name="Picot A."/>
            <person name="Baraldi E."/>
            <person name="Sukno S."/>
            <person name="Thon M."/>
            <person name="Le Floch G."/>
        </authorList>
    </citation>
    <scope>NUCLEOTIDE SEQUENCE</scope>
    <source>
        <strain evidence="1">IMI 504893</strain>
    </source>
</reference>
<protein>
    <submittedName>
        <fullName evidence="1">Uncharacterized protein</fullName>
    </submittedName>
</protein>
<dbReference type="RefSeq" id="XP_049141575.1">
    <property type="nucleotide sequence ID" value="XM_049284432.1"/>
</dbReference>
<gene>
    <name evidence="1" type="ORF">CLUP02_05425</name>
</gene>
<dbReference type="EMBL" id="CP019475">
    <property type="protein sequence ID" value="UQC79944.1"/>
    <property type="molecule type" value="Genomic_DNA"/>
</dbReference>
<keyword evidence="2" id="KW-1185">Reference proteome</keyword>
<dbReference type="Proteomes" id="UP000830671">
    <property type="component" value="Chromosome 3"/>
</dbReference>
<dbReference type="AlphaFoldDB" id="A0A9Q8WE18"/>
<organism evidence="1 2">
    <name type="scientific">Colletotrichum lupini</name>
    <dbReference type="NCBI Taxonomy" id="145971"/>
    <lineage>
        <taxon>Eukaryota</taxon>
        <taxon>Fungi</taxon>
        <taxon>Dikarya</taxon>
        <taxon>Ascomycota</taxon>
        <taxon>Pezizomycotina</taxon>
        <taxon>Sordariomycetes</taxon>
        <taxon>Hypocreomycetidae</taxon>
        <taxon>Glomerellales</taxon>
        <taxon>Glomerellaceae</taxon>
        <taxon>Colletotrichum</taxon>
        <taxon>Colletotrichum acutatum species complex</taxon>
    </lineage>
</organism>
<sequence length="79" mass="8837">MSYGWAFIWLREVIKISCRRQMNVLHDSSSHEHQNQHQDLVCPPLIALAYVTKAVTLLRAGNLSASPKAGAQPQPPPYV</sequence>